<name>A0A315XNY2_9EURY</name>
<feature type="region of interest" description="Disordered" evidence="1">
    <location>
        <begin position="105"/>
        <end position="125"/>
    </location>
</feature>
<evidence type="ECO:0000313" key="3">
    <source>
        <dbReference type="Proteomes" id="UP000251717"/>
    </source>
</evidence>
<sequence length="125" mass="13111">MKGFILVILAIIAVVIVAGGAAALHVMNQAGIGIEDINPSNVGDVVDKVSNVASSDSSSSSSGDSVVDKVSDIVSEEVKFNAQNGEGYYREVTYRDGGFRQYDTETGELIGSSYDSDQGKLPSME</sequence>
<dbReference type="Proteomes" id="UP000251717">
    <property type="component" value="Unassembled WGS sequence"/>
</dbReference>
<dbReference type="AlphaFoldDB" id="A0A315XNY2"/>
<evidence type="ECO:0000313" key="2">
    <source>
        <dbReference type="EMBL" id="PWB88055.1"/>
    </source>
</evidence>
<reference evidence="2 3" key="1">
    <citation type="submission" date="2017-03" db="EMBL/GenBank/DDBJ databases">
        <title>Genome sequence of Methanobrevibacter thaueri.</title>
        <authorList>
            <person name="Poehlein A."/>
            <person name="Seedorf H."/>
            <person name="Daniel R."/>
        </authorList>
    </citation>
    <scope>NUCLEOTIDE SEQUENCE [LARGE SCALE GENOMIC DNA]</scope>
    <source>
        <strain evidence="2 3">DSM 11995</strain>
    </source>
</reference>
<accession>A0A315XNY2</accession>
<protein>
    <submittedName>
        <fullName evidence="2">Uncharacterized protein</fullName>
    </submittedName>
</protein>
<dbReference type="EMBL" id="MZGS01000014">
    <property type="protein sequence ID" value="PWB88055.1"/>
    <property type="molecule type" value="Genomic_DNA"/>
</dbReference>
<proteinExistence type="predicted"/>
<keyword evidence="3" id="KW-1185">Reference proteome</keyword>
<gene>
    <name evidence="2" type="ORF">MBBTH_01990</name>
</gene>
<dbReference type="RefSeq" id="WP_243409604.1">
    <property type="nucleotide sequence ID" value="NZ_MZGS01000014.1"/>
</dbReference>
<comment type="caution">
    <text evidence="2">The sequence shown here is derived from an EMBL/GenBank/DDBJ whole genome shotgun (WGS) entry which is preliminary data.</text>
</comment>
<evidence type="ECO:0000256" key="1">
    <source>
        <dbReference type="SAM" id="MobiDB-lite"/>
    </source>
</evidence>
<organism evidence="2 3">
    <name type="scientific">Methanobrevibacter thaueri</name>
    <dbReference type="NCBI Taxonomy" id="190975"/>
    <lineage>
        <taxon>Archaea</taxon>
        <taxon>Methanobacteriati</taxon>
        <taxon>Methanobacteriota</taxon>
        <taxon>Methanomada group</taxon>
        <taxon>Methanobacteria</taxon>
        <taxon>Methanobacteriales</taxon>
        <taxon>Methanobacteriaceae</taxon>
        <taxon>Methanobrevibacter</taxon>
    </lineage>
</organism>